<name>A0A2B7XRS3_9EURO</name>
<organism evidence="1 2">
    <name type="scientific">Helicocarpus griseus UAMH5409</name>
    <dbReference type="NCBI Taxonomy" id="1447875"/>
    <lineage>
        <taxon>Eukaryota</taxon>
        <taxon>Fungi</taxon>
        <taxon>Dikarya</taxon>
        <taxon>Ascomycota</taxon>
        <taxon>Pezizomycotina</taxon>
        <taxon>Eurotiomycetes</taxon>
        <taxon>Eurotiomycetidae</taxon>
        <taxon>Onygenales</taxon>
        <taxon>Ajellomycetaceae</taxon>
        <taxon>Helicocarpus</taxon>
    </lineage>
</organism>
<sequence>MPATAPQEPAILHSGRFLLRRPLPTLLTRKGYQTVSSGLHQSYFKGRLTRLVIDNKAVEAALEALDKDKVKDPSYLSCSVQSVSQSPFSVEHENLFCGDEQSVCGRYSQNALQPVAAVGLSRNIGTRFGDFKTCKESKTESDLIPDFVGIDCDPYVLDFKTLDGHKIRKPVMKLLGEAKTSWKHDLSSFYILYTGGNETLIRHALVADYMHRFKMKYGFLTTYDYTIFINQVVSPGQDPSLAISQPLAFDKTSISVREFLYYLLTLTVTSDGYTARNSVPVDEWVTGTPPCQITTDVDRPLKLFNVPSQPGCTAVVHFKPEEVFEFEAGGSYVVINGEPVPAILQQASSSANDPNSKDHIGAYDAAVEPLHSVNQNLTSLDNSETS</sequence>
<gene>
    <name evidence="1" type="ORF">AJ79_04838</name>
</gene>
<dbReference type="EMBL" id="PDNB01000072">
    <property type="protein sequence ID" value="PGH11463.1"/>
    <property type="molecule type" value="Genomic_DNA"/>
</dbReference>
<reference evidence="1 2" key="1">
    <citation type="submission" date="2017-10" db="EMBL/GenBank/DDBJ databases">
        <title>Comparative genomics in systemic dimorphic fungi from Ajellomycetaceae.</title>
        <authorList>
            <person name="Munoz J.F."/>
            <person name="Mcewen J.G."/>
            <person name="Clay O.K."/>
            <person name="Cuomo C.A."/>
        </authorList>
    </citation>
    <scope>NUCLEOTIDE SEQUENCE [LARGE SCALE GENOMIC DNA]</scope>
    <source>
        <strain evidence="1 2">UAMH5409</strain>
    </source>
</reference>
<evidence type="ECO:0000313" key="1">
    <source>
        <dbReference type="EMBL" id="PGH11463.1"/>
    </source>
</evidence>
<proteinExistence type="predicted"/>
<dbReference type="OrthoDB" id="4174352at2759"/>
<accession>A0A2B7XRS3</accession>
<dbReference type="AlphaFoldDB" id="A0A2B7XRS3"/>
<keyword evidence="2" id="KW-1185">Reference proteome</keyword>
<dbReference type="Proteomes" id="UP000223968">
    <property type="component" value="Unassembled WGS sequence"/>
</dbReference>
<comment type="caution">
    <text evidence="1">The sequence shown here is derived from an EMBL/GenBank/DDBJ whole genome shotgun (WGS) entry which is preliminary data.</text>
</comment>
<evidence type="ECO:0000313" key="2">
    <source>
        <dbReference type="Proteomes" id="UP000223968"/>
    </source>
</evidence>
<protein>
    <submittedName>
        <fullName evidence="1">Uncharacterized protein</fullName>
    </submittedName>
</protein>